<sequence>MLPRPPRRRDHPDDKPHESDEADRPRRPGAHADGEPDGPTASHSGAMFSALFLLVFAIAIIVPWTVADSARQNTYAEAQALTEAYWNAGDLPSESSLATREALREYTAFVAGREWRLLARGELAEAGWARLNALRAELGALDPKDKTEKEALAAVEAQLEQVYAARRQRAVDAQASLPTGVLVLTVLTAGLVLAFPLLSGARPRGPVRFTYLLLAGSLAFGVYLAFAINHTFTGPLGVDSSAFESAEREFQQIP</sequence>
<proteinExistence type="predicted"/>
<dbReference type="RefSeq" id="WP_344450536.1">
    <property type="nucleotide sequence ID" value="NZ_BAAATZ010000009.1"/>
</dbReference>
<dbReference type="Pfam" id="PF14023">
    <property type="entry name" value="Bestrophin-like"/>
    <property type="match status" value="1"/>
</dbReference>
<dbReference type="EMBL" id="BAAATZ010000009">
    <property type="protein sequence ID" value="GAA2725477.1"/>
    <property type="molecule type" value="Genomic_DNA"/>
</dbReference>
<evidence type="ECO:0000313" key="4">
    <source>
        <dbReference type="Proteomes" id="UP001501842"/>
    </source>
</evidence>
<accession>A0ABN3U6D7</accession>
<evidence type="ECO:0000256" key="1">
    <source>
        <dbReference type="SAM" id="MobiDB-lite"/>
    </source>
</evidence>
<gene>
    <name evidence="3" type="ORF">GCM10010439_25490</name>
</gene>
<evidence type="ECO:0000313" key="3">
    <source>
        <dbReference type="EMBL" id="GAA2725477.1"/>
    </source>
</evidence>
<reference evidence="3 4" key="1">
    <citation type="journal article" date="2019" name="Int. J. Syst. Evol. Microbiol.">
        <title>The Global Catalogue of Microorganisms (GCM) 10K type strain sequencing project: providing services to taxonomists for standard genome sequencing and annotation.</title>
        <authorList>
            <consortium name="The Broad Institute Genomics Platform"/>
            <consortium name="The Broad Institute Genome Sequencing Center for Infectious Disease"/>
            <person name="Wu L."/>
            <person name="Ma J."/>
        </authorList>
    </citation>
    <scope>NUCLEOTIDE SEQUENCE [LARGE SCALE GENOMIC DNA]</scope>
    <source>
        <strain evidence="3 4">JCM 8201</strain>
    </source>
</reference>
<name>A0ABN3U6D7_9ACTN</name>
<feature type="transmembrane region" description="Helical" evidence="2">
    <location>
        <begin position="46"/>
        <end position="66"/>
    </location>
</feature>
<evidence type="ECO:0008006" key="5">
    <source>
        <dbReference type="Google" id="ProtNLM"/>
    </source>
</evidence>
<protein>
    <recommendedName>
        <fullName evidence="5">DUF4239 domain-containing protein</fullName>
    </recommendedName>
</protein>
<feature type="transmembrane region" description="Helical" evidence="2">
    <location>
        <begin position="175"/>
        <end position="197"/>
    </location>
</feature>
<organism evidence="3 4">
    <name type="scientific">Actinocorallia aurantiaca</name>
    <dbReference type="NCBI Taxonomy" id="46204"/>
    <lineage>
        <taxon>Bacteria</taxon>
        <taxon>Bacillati</taxon>
        <taxon>Actinomycetota</taxon>
        <taxon>Actinomycetes</taxon>
        <taxon>Streptosporangiales</taxon>
        <taxon>Thermomonosporaceae</taxon>
        <taxon>Actinocorallia</taxon>
    </lineage>
</organism>
<keyword evidence="4" id="KW-1185">Reference proteome</keyword>
<keyword evidence="2" id="KW-0812">Transmembrane</keyword>
<keyword evidence="2" id="KW-0472">Membrane</keyword>
<dbReference type="InterPro" id="IPR025333">
    <property type="entry name" value="DUF4239"/>
</dbReference>
<comment type="caution">
    <text evidence="3">The sequence shown here is derived from an EMBL/GenBank/DDBJ whole genome shotgun (WGS) entry which is preliminary data.</text>
</comment>
<dbReference type="Proteomes" id="UP001501842">
    <property type="component" value="Unassembled WGS sequence"/>
</dbReference>
<feature type="transmembrane region" description="Helical" evidence="2">
    <location>
        <begin position="209"/>
        <end position="228"/>
    </location>
</feature>
<evidence type="ECO:0000256" key="2">
    <source>
        <dbReference type="SAM" id="Phobius"/>
    </source>
</evidence>
<keyword evidence="2" id="KW-1133">Transmembrane helix</keyword>
<feature type="region of interest" description="Disordered" evidence="1">
    <location>
        <begin position="1"/>
        <end position="42"/>
    </location>
</feature>
<feature type="compositionally biased region" description="Basic and acidic residues" evidence="1">
    <location>
        <begin position="10"/>
        <end position="34"/>
    </location>
</feature>